<reference evidence="3 4" key="1">
    <citation type="journal article" date="2011" name="J. Bacteriol.">
        <title>Whole-genome shotgun sequencing of the sulfur-oxidizing chemoautotroph Tetrathiobacter kashmirensis.</title>
        <authorList>
            <person name="Ghosh W."/>
            <person name="George A."/>
            <person name="Agarwal A."/>
            <person name="Raj P."/>
            <person name="Alam M."/>
            <person name="Pyne P."/>
            <person name="Das Gupta S.K."/>
        </authorList>
    </citation>
    <scope>NUCLEOTIDE SEQUENCE [LARGE SCALE GENOMIC DNA]</scope>
    <source>
        <strain evidence="3 4">WT001</strain>
    </source>
</reference>
<dbReference type="STRING" id="1036672.TKWG_00525"/>
<dbReference type="InterPro" id="IPR043144">
    <property type="entry name" value="Mal/L-sulf/L-lact_DH-like_ah"/>
</dbReference>
<dbReference type="PANTHER" id="PTHR11091">
    <property type="entry name" value="OXIDOREDUCTASE-RELATED"/>
    <property type="match status" value="1"/>
</dbReference>
<dbReference type="Gene3D" id="1.10.1530.10">
    <property type="match status" value="1"/>
</dbReference>
<dbReference type="InterPro" id="IPR003767">
    <property type="entry name" value="Malate/L-lactate_DH-like"/>
</dbReference>
<organism evidence="3 4">
    <name type="scientific">Advenella kashmirensis (strain DSM 17095 / LMG 22695 / WT001)</name>
    <name type="common">Tetrathiobacter kashmirensis</name>
    <dbReference type="NCBI Taxonomy" id="1036672"/>
    <lineage>
        <taxon>Bacteria</taxon>
        <taxon>Pseudomonadati</taxon>
        <taxon>Pseudomonadota</taxon>
        <taxon>Betaproteobacteria</taxon>
        <taxon>Burkholderiales</taxon>
        <taxon>Alcaligenaceae</taxon>
    </lineage>
</organism>
<reference evidence="4" key="2">
    <citation type="journal article" date="2013" name="PLoS ONE">
        <title>Genome implosion elicits host-confinement in Alcaligenaceae: evidence from the comparative genomics of Tetrathiobacter kashmirensis, a pathogen in the making.</title>
        <authorList>
            <person name="Ghosh W."/>
            <person name="Alam M."/>
            <person name="Roy C."/>
            <person name="Pyne P."/>
            <person name="George A."/>
            <person name="Chakraborty R."/>
            <person name="Majumder S."/>
            <person name="Agarwal A."/>
            <person name="Chakraborty S."/>
            <person name="Majumdar S."/>
            <person name="Gupta S.K."/>
        </authorList>
    </citation>
    <scope>NUCLEOTIDE SEQUENCE [LARGE SCALE GENOMIC DNA]</scope>
    <source>
        <strain evidence="4">WT001</strain>
    </source>
</reference>
<name>I3U731_ADVKW</name>
<gene>
    <name evidence="3" type="ordered locus">TKWG_00525</name>
</gene>
<evidence type="ECO:0000256" key="1">
    <source>
        <dbReference type="ARBA" id="ARBA00006056"/>
    </source>
</evidence>
<evidence type="ECO:0000313" key="3">
    <source>
        <dbReference type="EMBL" id="AFK60819.1"/>
    </source>
</evidence>
<dbReference type="RefSeq" id="WP_014748910.1">
    <property type="nucleotide sequence ID" value="NC_017964.1"/>
</dbReference>
<keyword evidence="2" id="KW-0560">Oxidoreductase</keyword>
<dbReference type="HOGENOM" id="CLU_040452_3_1_4"/>
<dbReference type="InterPro" id="IPR036111">
    <property type="entry name" value="Mal/L-sulfo/L-lacto_DH-like_sf"/>
</dbReference>
<dbReference type="InterPro" id="IPR043143">
    <property type="entry name" value="Mal/L-sulf/L-lact_DH-like_NADP"/>
</dbReference>
<dbReference type="SUPFAM" id="SSF89733">
    <property type="entry name" value="L-sulfolactate dehydrogenase-like"/>
    <property type="match status" value="1"/>
</dbReference>
<protein>
    <recommendedName>
        <fullName evidence="5">Lactate dehydrogenase</fullName>
    </recommendedName>
</protein>
<dbReference type="AlphaFoldDB" id="I3U731"/>
<dbReference type="PANTHER" id="PTHR11091:SF0">
    <property type="entry name" value="MALATE DEHYDROGENASE"/>
    <property type="match status" value="1"/>
</dbReference>
<dbReference type="Gene3D" id="3.30.1370.60">
    <property type="entry name" value="Hypothetical oxidoreductase yiak, domain 2"/>
    <property type="match status" value="1"/>
</dbReference>
<evidence type="ECO:0000256" key="2">
    <source>
        <dbReference type="ARBA" id="ARBA00023002"/>
    </source>
</evidence>
<comment type="similarity">
    <text evidence="1">Belongs to the LDH2/MDH2 oxidoreductase family.</text>
</comment>
<dbReference type="Proteomes" id="UP000005267">
    <property type="component" value="Chromosome"/>
</dbReference>
<sequence length="355" mass="38068">MTEEKQLRVDTIELQEFTKSIFLAAGLSPVHAELVADSLVMSDLRGTHSHGIVRVPFLIDRLVKGGANADPQIKAVREAPATALLDGDRALGAVSATHAMRMAMEKAHTAGIGFVAVNNSDFIGACAHYALMAMPENMIGIAWTNGYPGMTPWGGSVNNIGNNPIAFAAPGLTQGPVVLDMALSVAAGGKVRLAAKNNRRIPTDWIIDRHGKPTDNPADLAAGGALLPLGYKGYGLAVFGEILCGVLTGSRILSEIPAWFVDTQRDIGNGHIHMAIDISKFIEPDAFKRRVDEMAMMLKNTPLLADMQEILLPGERAWRVQKEQQITGIRISGAVWNDLLELADRLDVSAPATLQ</sequence>
<evidence type="ECO:0008006" key="5">
    <source>
        <dbReference type="Google" id="ProtNLM"/>
    </source>
</evidence>
<dbReference type="GO" id="GO:0016491">
    <property type="term" value="F:oxidoreductase activity"/>
    <property type="evidence" value="ECO:0007669"/>
    <property type="project" value="UniProtKB-KW"/>
</dbReference>
<accession>I3U731</accession>
<evidence type="ECO:0000313" key="4">
    <source>
        <dbReference type="Proteomes" id="UP000005267"/>
    </source>
</evidence>
<dbReference type="KEGG" id="aka:TKWG_00525"/>
<dbReference type="Pfam" id="PF02615">
    <property type="entry name" value="Ldh_2"/>
    <property type="match status" value="1"/>
</dbReference>
<proteinExistence type="inferred from homology"/>
<keyword evidence="4" id="KW-1185">Reference proteome</keyword>
<dbReference type="EMBL" id="CP003555">
    <property type="protein sequence ID" value="AFK60819.1"/>
    <property type="molecule type" value="Genomic_DNA"/>
</dbReference>